<comment type="caution">
    <text evidence="1">The sequence shown here is derived from an EMBL/GenBank/DDBJ whole genome shotgun (WGS) entry which is preliminary data.</text>
</comment>
<name>A0A162CP42_9CRUS</name>
<evidence type="ECO:0000313" key="1">
    <source>
        <dbReference type="EMBL" id="KZS15246.1"/>
    </source>
</evidence>
<keyword evidence="2" id="KW-1185">Reference proteome</keyword>
<protein>
    <submittedName>
        <fullName evidence="1">Uncharacterized protein</fullName>
    </submittedName>
</protein>
<proteinExistence type="predicted"/>
<gene>
    <name evidence="1" type="ORF">APZ42_019342</name>
</gene>
<organism evidence="1 2">
    <name type="scientific">Daphnia magna</name>
    <dbReference type="NCBI Taxonomy" id="35525"/>
    <lineage>
        <taxon>Eukaryota</taxon>
        <taxon>Metazoa</taxon>
        <taxon>Ecdysozoa</taxon>
        <taxon>Arthropoda</taxon>
        <taxon>Crustacea</taxon>
        <taxon>Branchiopoda</taxon>
        <taxon>Diplostraca</taxon>
        <taxon>Cladocera</taxon>
        <taxon>Anomopoda</taxon>
        <taxon>Daphniidae</taxon>
        <taxon>Daphnia</taxon>
    </lineage>
</organism>
<accession>A0A162CP42</accession>
<sequence>MCKQITIPPPPSPLCLLSLPGNEFLPCSVFSTSMRNNRYIKSHNFVREDRLQSIYLL</sequence>
<dbReference type="EMBL" id="LRGB01000915">
    <property type="protein sequence ID" value="KZS15246.1"/>
    <property type="molecule type" value="Genomic_DNA"/>
</dbReference>
<dbReference type="AlphaFoldDB" id="A0A162CP42"/>
<reference evidence="1 2" key="1">
    <citation type="submission" date="2016-03" db="EMBL/GenBank/DDBJ databases">
        <title>EvidentialGene: Evidence-directed Construction of Genes on Genomes.</title>
        <authorList>
            <person name="Gilbert D.G."/>
            <person name="Choi J.-H."/>
            <person name="Mockaitis K."/>
            <person name="Colbourne J."/>
            <person name="Pfrender M."/>
        </authorList>
    </citation>
    <scope>NUCLEOTIDE SEQUENCE [LARGE SCALE GENOMIC DNA]</scope>
    <source>
        <strain evidence="1 2">Xinb3</strain>
        <tissue evidence="1">Complete organism</tissue>
    </source>
</reference>
<dbReference type="Proteomes" id="UP000076858">
    <property type="component" value="Unassembled WGS sequence"/>
</dbReference>
<evidence type="ECO:0000313" key="2">
    <source>
        <dbReference type="Proteomes" id="UP000076858"/>
    </source>
</evidence>